<sequence>MLACHPGNRSFRNCAALSGDDTHRGDGVDARKDIGQRIARARRRRGLSQAVLAGLIGRSESWLSQVERGQRRVDSHSVINALGEILGLAAEDLTTAKTDTTMHYQAASAIRHAMMSYDGLSSLIDPRQVEGSPESFVWLRHEIRRVNRLYQATQYDEVGRRLPGLIVATELGSRHAPAHRRWTYQTLRSLTYHCATTTLRRVGEPDLAWLAADRSLTAAEEAERPLLAAVSAYRLGYVFVRLREPDAALGLVLRAADALHRSVRHGDPRSLSMLGALYLVAVTAAAAQHDRTAVGAFLTQARRVAERLGEDRNDFWSAFGLTNVTIHEVSAAVESGDARQAIAKAETLDVEVMAPGLVGRRAQVHLDLARAYAIQRKDAASVNMLLLAEQLSPELVRYGGRTRELLAQLLKREHRASTPQLRGLATRAGIA</sequence>
<dbReference type="AlphaFoldDB" id="A0A243RVQ2"/>
<name>A0A243RVQ2_9ACTN</name>
<keyword evidence="1" id="KW-0238">DNA-binding</keyword>
<evidence type="ECO:0000313" key="3">
    <source>
        <dbReference type="EMBL" id="OUC99278.1"/>
    </source>
</evidence>
<protein>
    <recommendedName>
        <fullName evidence="2">HTH cro/C1-type domain-containing protein</fullName>
    </recommendedName>
</protein>
<keyword evidence="4" id="KW-1185">Reference proteome</keyword>
<dbReference type="EMBL" id="NGFP01000009">
    <property type="protein sequence ID" value="OUC99278.1"/>
    <property type="molecule type" value="Genomic_DNA"/>
</dbReference>
<accession>A0A243RVQ2</accession>
<evidence type="ECO:0000313" key="4">
    <source>
        <dbReference type="Proteomes" id="UP000194761"/>
    </source>
</evidence>
<dbReference type="Proteomes" id="UP000194761">
    <property type="component" value="Unassembled WGS sequence"/>
</dbReference>
<dbReference type="SMART" id="SM00530">
    <property type="entry name" value="HTH_XRE"/>
    <property type="match status" value="1"/>
</dbReference>
<reference evidence="3 4" key="1">
    <citation type="submission" date="2017-05" db="EMBL/GenBank/DDBJ databases">
        <title>Biotechnological potential of actinobacteria isolated from South African environments.</title>
        <authorList>
            <person name="Le Roes-Hill M."/>
            <person name="Prins A."/>
            <person name="Durrell K.A."/>
        </authorList>
    </citation>
    <scope>NUCLEOTIDE SEQUENCE [LARGE SCALE GENOMIC DNA]</scope>
    <source>
        <strain evidence="3">M26</strain>
    </source>
</reference>
<dbReference type="GO" id="GO:0003677">
    <property type="term" value="F:DNA binding"/>
    <property type="evidence" value="ECO:0007669"/>
    <property type="project" value="UniProtKB-KW"/>
</dbReference>
<dbReference type="PANTHER" id="PTHR46797">
    <property type="entry name" value="HTH-TYPE TRANSCRIPTIONAL REGULATOR"/>
    <property type="match status" value="1"/>
</dbReference>
<evidence type="ECO:0000256" key="1">
    <source>
        <dbReference type="ARBA" id="ARBA00023125"/>
    </source>
</evidence>
<feature type="domain" description="HTH cro/C1-type" evidence="2">
    <location>
        <begin position="38"/>
        <end position="93"/>
    </location>
</feature>
<dbReference type="Pfam" id="PF13560">
    <property type="entry name" value="HTH_31"/>
    <property type="match status" value="1"/>
</dbReference>
<dbReference type="CDD" id="cd00093">
    <property type="entry name" value="HTH_XRE"/>
    <property type="match status" value="1"/>
</dbReference>
<dbReference type="Gene3D" id="1.10.260.40">
    <property type="entry name" value="lambda repressor-like DNA-binding domains"/>
    <property type="match status" value="1"/>
</dbReference>
<dbReference type="PROSITE" id="PS50943">
    <property type="entry name" value="HTH_CROC1"/>
    <property type="match status" value="1"/>
</dbReference>
<organism evidence="3 4">
    <name type="scientific">Streptosporangium minutum</name>
    <dbReference type="NCBI Taxonomy" id="569862"/>
    <lineage>
        <taxon>Bacteria</taxon>
        <taxon>Bacillati</taxon>
        <taxon>Actinomycetota</taxon>
        <taxon>Actinomycetes</taxon>
        <taxon>Streptosporangiales</taxon>
        <taxon>Streptosporangiaceae</taxon>
        <taxon>Streptosporangium</taxon>
    </lineage>
</organism>
<dbReference type="SUPFAM" id="SSF47413">
    <property type="entry name" value="lambda repressor-like DNA-binding domains"/>
    <property type="match status" value="1"/>
</dbReference>
<gene>
    <name evidence="3" type="ORF">CA984_03445</name>
</gene>
<proteinExistence type="predicted"/>
<comment type="caution">
    <text evidence="3">The sequence shown here is derived from an EMBL/GenBank/DDBJ whole genome shotgun (WGS) entry which is preliminary data.</text>
</comment>
<dbReference type="InterPro" id="IPR001387">
    <property type="entry name" value="Cro/C1-type_HTH"/>
</dbReference>
<dbReference type="PANTHER" id="PTHR46797:SF1">
    <property type="entry name" value="METHYLPHOSPHONATE SYNTHASE"/>
    <property type="match status" value="1"/>
</dbReference>
<dbReference type="InterPro" id="IPR050807">
    <property type="entry name" value="TransReg_Diox_bact_type"/>
</dbReference>
<dbReference type="GO" id="GO:0005829">
    <property type="term" value="C:cytosol"/>
    <property type="evidence" value="ECO:0007669"/>
    <property type="project" value="TreeGrafter"/>
</dbReference>
<dbReference type="InterPro" id="IPR010982">
    <property type="entry name" value="Lambda_DNA-bd_dom_sf"/>
</dbReference>
<dbReference type="GO" id="GO:0003700">
    <property type="term" value="F:DNA-binding transcription factor activity"/>
    <property type="evidence" value="ECO:0007669"/>
    <property type="project" value="TreeGrafter"/>
</dbReference>
<evidence type="ECO:0000259" key="2">
    <source>
        <dbReference type="PROSITE" id="PS50943"/>
    </source>
</evidence>